<dbReference type="GO" id="GO:0005886">
    <property type="term" value="C:plasma membrane"/>
    <property type="evidence" value="ECO:0007669"/>
    <property type="project" value="TreeGrafter"/>
</dbReference>
<dbReference type="HOGENOM" id="CLU_027408_4_1_11"/>
<evidence type="ECO:0000313" key="2">
    <source>
        <dbReference type="EMBL" id="AEB06674.1"/>
    </source>
</evidence>
<dbReference type="PANTHER" id="PTHR11328">
    <property type="entry name" value="MAJOR FACILITATOR SUPERFAMILY DOMAIN-CONTAINING PROTEIN"/>
    <property type="match status" value="1"/>
</dbReference>
<name>F2NBD8_CORGP</name>
<feature type="transmembrane region" description="Helical" evidence="1">
    <location>
        <begin position="495"/>
        <end position="516"/>
    </location>
</feature>
<dbReference type="GO" id="GO:0015293">
    <property type="term" value="F:symporter activity"/>
    <property type="evidence" value="ECO:0007669"/>
    <property type="project" value="InterPro"/>
</dbReference>
<dbReference type="STRING" id="700015.Corgl_0560"/>
<feature type="transmembrane region" description="Helical" evidence="1">
    <location>
        <begin position="352"/>
        <end position="372"/>
    </location>
</feature>
<feature type="transmembrane region" description="Helical" evidence="1">
    <location>
        <begin position="50"/>
        <end position="72"/>
    </location>
</feature>
<dbReference type="GO" id="GO:0008643">
    <property type="term" value="P:carbohydrate transport"/>
    <property type="evidence" value="ECO:0007669"/>
    <property type="project" value="InterPro"/>
</dbReference>
<keyword evidence="1" id="KW-0812">Transmembrane</keyword>
<keyword evidence="3" id="KW-1185">Reference proteome</keyword>
<reference evidence="3" key="1">
    <citation type="journal article" date="2013" name="Stand. Genomic Sci.">
        <title>Complete genome sequence of Coriobacterium glomerans type strain (PW2(T)) from the midgut of Pyrrhocoris apterus L. (red soldier bug).</title>
        <authorList>
            <person name="Stackebrandt E."/>
            <person name="Zeytun A."/>
            <person name="Lapidus A."/>
            <person name="Nolan M."/>
            <person name="Lucas S."/>
            <person name="Hammon N."/>
            <person name="Deshpande S."/>
            <person name="Cheng J.F."/>
            <person name="Tapia R."/>
            <person name="Goodwin L.A."/>
            <person name="Pitluck S."/>
            <person name="Liolios K."/>
            <person name="Pagani I."/>
            <person name="Ivanova N."/>
            <person name="Mavromatis K."/>
            <person name="Mikhailova N."/>
            <person name="Huntemann M."/>
            <person name="Pati A."/>
            <person name="Chen A."/>
            <person name="Palaniappan K."/>
            <person name="Chang Y.J."/>
            <person name="Land M."/>
            <person name="Hauser L."/>
            <person name="Rohde M."/>
            <person name="Pukall R."/>
            <person name="Goker M."/>
            <person name="Detter J.C."/>
            <person name="Woyke T."/>
            <person name="Bristow J."/>
            <person name="Eisen J.A."/>
            <person name="Markowitz V."/>
            <person name="Hugenholtz P."/>
            <person name="Kyrpides N.C."/>
            <person name="Klenk H.P."/>
        </authorList>
    </citation>
    <scope>NUCLEOTIDE SEQUENCE</scope>
    <source>
        <strain evidence="3">ATCC 49209 / DSM 20642 / JCM 10262 / PW2</strain>
    </source>
</reference>
<keyword evidence="2" id="KW-0762">Sugar transport</keyword>
<keyword evidence="2" id="KW-0813">Transport</keyword>
<dbReference type="InterPro" id="IPR036259">
    <property type="entry name" value="MFS_trans_sf"/>
</dbReference>
<accession>F2NBD8</accession>
<dbReference type="RefSeq" id="WP_013708417.1">
    <property type="nucleotide sequence ID" value="NC_015389.1"/>
</dbReference>
<feature type="transmembrane region" description="Helical" evidence="1">
    <location>
        <begin position="130"/>
        <end position="151"/>
    </location>
</feature>
<sequence>MGEENKKSFFKEFFSFKTDKEKGIIGFQNALGVGAWDMFNSGTGGLVGSWLLYFLTSFGGVNPGIAAILISVRLFVDMIWAPIVAAISDDFYRFAVGRKYGRRRFFLIFSIPTSISFVLVWIPIAAGWSWLYYLLAFVLFDFCLDLIMIPWETLPAEMTEDFTQRNKMGTIRMWAGGIAQPCITIVPSIFMRLLPAADGLQTSPWALFATAVLWGIMGLILTYFVFISSWDPIFISKERREIILNNLSEQKKSLETPLKIFARQFSNLAMTLKIKTFRKHLVLYFSTFGVIDSYTTIFVIFATVSFLPRLTIDPAAAGVILAVPLLIMTFAFAPIGSWLINHSKFGPQKMYIIGFSSILISCTVYGITYFGREAFNEQVIYTAILVASCIFTFGRQFMGSVPWVVFPMMADIDEIISRDKRAGIYAGAMSFVRKFTNAAFNIIIGSIMGIAGYSQIVSQTADRVIKYHTDNGVSIESAYHTLVTSSELNASIQNAGTGIAILMVFFIGVLVIWAMWNAITFKLNSNTHRILMTEIKRLRSAALESNEEVKAAKATVDPETKKIVEELTGLPYDQYVWSGNLAQRKTR</sequence>
<feature type="transmembrane region" description="Helical" evidence="1">
    <location>
        <begin position="281"/>
        <end position="304"/>
    </location>
</feature>
<feature type="transmembrane region" description="Helical" evidence="1">
    <location>
        <begin position="438"/>
        <end position="456"/>
    </location>
</feature>
<dbReference type="AlphaFoldDB" id="F2NBD8"/>
<dbReference type="EMBL" id="CP002628">
    <property type="protein sequence ID" value="AEB06674.1"/>
    <property type="molecule type" value="Genomic_DNA"/>
</dbReference>
<feature type="transmembrane region" description="Helical" evidence="1">
    <location>
        <begin position="378"/>
        <end position="398"/>
    </location>
</feature>
<protein>
    <submittedName>
        <fullName evidence="2">Sugar transport symporter</fullName>
    </submittedName>
</protein>
<organism evidence="2 3">
    <name type="scientific">Coriobacterium glomerans (strain ATCC 49209 / DSM 20642 / JCM 10262 / PW2)</name>
    <dbReference type="NCBI Taxonomy" id="700015"/>
    <lineage>
        <taxon>Bacteria</taxon>
        <taxon>Bacillati</taxon>
        <taxon>Actinomycetota</taxon>
        <taxon>Coriobacteriia</taxon>
        <taxon>Coriobacteriales</taxon>
        <taxon>Coriobacteriaceae</taxon>
        <taxon>Coriobacterium</taxon>
    </lineage>
</organism>
<dbReference type="SUPFAM" id="SSF103473">
    <property type="entry name" value="MFS general substrate transporter"/>
    <property type="match status" value="1"/>
</dbReference>
<dbReference type="Pfam" id="PF13347">
    <property type="entry name" value="MFS_2"/>
    <property type="match status" value="1"/>
</dbReference>
<evidence type="ECO:0000256" key="1">
    <source>
        <dbReference type="SAM" id="Phobius"/>
    </source>
</evidence>
<gene>
    <name evidence="2" type="ordered locus">Corgl_0560</name>
</gene>
<dbReference type="Gene3D" id="1.20.1250.20">
    <property type="entry name" value="MFS general substrate transporter like domains"/>
    <property type="match status" value="2"/>
</dbReference>
<dbReference type="Proteomes" id="UP000006851">
    <property type="component" value="Chromosome"/>
</dbReference>
<dbReference type="InterPro" id="IPR039672">
    <property type="entry name" value="MFS_2"/>
</dbReference>
<proteinExistence type="predicted"/>
<feature type="transmembrane region" description="Helical" evidence="1">
    <location>
        <begin position="171"/>
        <end position="193"/>
    </location>
</feature>
<feature type="transmembrane region" description="Helical" evidence="1">
    <location>
        <begin position="105"/>
        <end position="124"/>
    </location>
</feature>
<dbReference type="eggNOG" id="COG2211">
    <property type="taxonomic scope" value="Bacteria"/>
</dbReference>
<dbReference type="KEGG" id="cgo:Corgl_0560"/>
<keyword evidence="1" id="KW-0472">Membrane</keyword>
<dbReference type="PANTHER" id="PTHR11328:SF24">
    <property type="entry name" value="MAJOR FACILITATOR SUPERFAMILY (MFS) PROFILE DOMAIN-CONTAINING PROTEIN"/>
    <property type="match status" value="1"/>
</dbReference>
<dbReference type="OrthoDB" id="181905at2"/>
<keyword evidence="1" id="KW-1133">Transmembrane helix</keyword>
<feature type="transmembrane region" description="Helical" evidence="1">
    <location>
        <begin position="316"/>
        <end position="340"/>
    </location>
</feature>
<feature type="transmembrane region" description="Helical" evidence="1">
    <location>
        <begin position="205"/>
        <end position="230"/>
    </location>
</feature>
<evidence type="ECO:0000313" key="3">
    <source>
        <dbReference type="Proteomes" id="UP000006851"/>
    </source>
</evidence>